<proteinExistence type="predicted"/>
<dbReference type="PANTHER" id="PTHR43162">
    <property type="match status" value="1"/>
</dbReference>
<dbReference type="Gene3D" id="3.40.50.720">
    <property type="entry name" value="NAD(P)-binding Rossmann-like Domain"/>
    <property type="match status" value="1"/>
</dbReference>
<dbReference type="PANTHER" id="PTHR43162:SF1">
    <property type="entry name" value="PRESTALK A DIFFERENTIATION PROTEIN A"/>
    <property type="match status" value="1"/>
</dbReference>
<sequence>MMILITTAGKVGAEAARLLADRGERVRVLVRNLEKAAALARSGVEVVAGDLGVPATVDAAMQGVSSVVLVSPAIPTQELNVVDSAVRAGVRHVVKVTSKASADSPIARRRGQAEIENGLIASGLGYTLLRNNAYMQNFFMSAPSIAKESSFGSAAGDGRLGMIDTRDVAAVAAEIALAPASHAAKTYWPTGPESLSFADAAVVLSKLLGRPIAFEPLTVEEQTQAMIDAGLPADLAAMNAQAVGLFAEGDCDYVTDDVPSILGRPARDFEQFVTDHISTFS</sequence>
<dbReference type="EMBL" id="QHHU01000099">
    <property type="protein sequence ID" value="RSM35727.1"/>
    <property type="molecule type" value="Genomic_DNA"/>
</dbReference>
<name>A0A428VY75_AMYBA</name>
<dbReference type="InterPro" id="IPR008030">
    <property type="entry name" value="NmrA-like"/>
</dbReference>
<dbReference type="Pfam" id="PF05368">
    <property type="entry name" value="NmrA"/>
    <property type="match status" value="1"/>
</dbReference>
<dbReference type="CDD" id="cd05269">
    <property type="entry name" value="TMR_SDR_a"/>
    <property type="match status" value="1"/>
</dbReference>
<dbReference type="SUPFAM" id="SSF51735">
    <property type="entry name" value="NAD(P)-binding Rossmann-fold domains"/>
    <property type="match status" value="1"/>
</dbReference>
<dbReference type="AlphaFoldDB" id="A0A428VY75"/>
<reference evidence="2 3" key="1">
    <citation type="submission" date="2018-05" db="EMBL/GenBank/DDBJ databases">
        <title>Evolution of GPA BGCs.</title>
        <authorList>
            <person name="Waglechner N."/>
            <person name="Wright G.D."/>
        </authorList>
    </citation>
    <scope>NUCLEOTIDE SEQUENCE [LARGE SCALE GENOMIC DNA]</scope>
    <source>
        <strain evidence="2 3">DSM 5908</strain>
    </source>
</reference>
<dbReference type="InterPro" id="IPR051604">
    <property type="entry name" value="Ergot_Alk_Oxidoreductase"/>
</dbReference>
<gene>
    <name evidence="2" type="ORF">DMA12_43195</name>
</gene>
<organism evidence="2 3">
    <name type="scientific">Amycolatopsis balhimycina DSM 5908</name>
    <dbReference type="NCBI Taxonomy" id="1081091"/>
    <lineage>
        <taxon>Bacteria</taxon>
        <taxon>Bacillati</taxon>
        <taxon>Actinomycetota</taxon>
        <taxon>Actinomycetes</taxon>
        <taxon>Pseudonocardiales</taxon>
        <taxon>Pseudonocardiaceae</taxon>
        <taxon>Amycolatopsis</taxon>
    </lineage>
</organism>
<protein>
    <submittedName>
        <fullName evidence="2">SDR family NAD(P)-dependent oxidoreductase</fullName>
    </submittedName>
</protein>
<evidence type="ECO:0000313" key="3">
    <source>
        <dbReference type="Proteomes" id="UP000286716"/>
    </source>
</evidence>
<keyword evidence="3" id="KW-1185">Reference proteome</keyword>
<accession>A0A428VY75</accession>
<comment type="caution">
    <text evidence="2">The sequence shown here is derived from an EMBL/GenBank/DDBJ whole genome shotgun (WGS) entry which is preliminary data.</text>
</comment>
<dbReference type="Gene3D" id="3.90.25.10">
    <property type="entry name" value="UDP-galactose 4-epimerase, domain 1"/>
    <property type="match status" value="1"/>
</dbReference>
<feature type="domain" description="NmrA-like" evidence="1">
    <location>
        <begin position="4"/>
        <end position="249"/>
    </location>
</feature>
<evidence type="ECO:0000313" key="2">
    <source>
        <dbReference type="EMBL" id="RSM35727.1"/>
    </source>
</evidence>
<dbReference type="InterPro" id="IPR036291">
    <property type="entry name" value="NAD(P)-bd_dom_sf"/>
</dbReference>
<evidence type="ECO:0000259" key="1">
    <source>
        <dbReference type="Pfam" id="PF05368"/>
    </source>
</evidence>
<dbReference type="Proteomes" id="UP000286716">
    <property type="component" value="Unassembled WGS sequence"/>
</dbReference>
<dbReference type="OrthoDB" id="5510591at2"/>